<keyword evidence="7" id="KW-1210">Necrosis</keyword>
<dbReference type="GO" id="GO:0005886">
    <property type="term" value="C:plasma membrane"/>
    <property type="evidence" value="ECO:0007669"/>
    <property type="project" value="UniProtKB-SubCell"/>
</dbReference>
<dbReference type="Proteomes" id="UP000504628">
    <property type="component" value="Chromosome 7"/>
</dbReference>
<dbReference type="CTD" id="79792"/>
<name>A0A6J2NH30_9CHIR</name>
<dbReference type="GO" id="GO:0070273">
    <property type="term" value="F:phosphatidylinositol-4-phosphate binding"/>
    <property type="evidence" value="ECO:0007669"/>
    <property type="project" value="TreeGrafter"/>
</dbReference>
<keyword evidence="14" id="KW-1185">Reference proteome</keyword>
<dbReference type="InterPro" id="IPR040460">
    <property type="entry name" value="Gasdermin_pore"/>
</dbReference>
<dbReference type="InParanoid" id="A0A6J2NH30"/>
<keyword evidence="11" id="KW-0449">Lipoprotein</keyword>
<comment type="subcellular location">
    <subcellularLocation>
        <location evidence="2">Cell membrane</location>
        <topology evidence="2">Multi-pass membrane protein</topology>
    </subcellularLocation>
    <subcellularLocation>
        <location evidence="1">Cytoplasm</location>
    </subcellularLocation>
</comment>
<dbReference type="PANTHER" id="PTHR16399:SF15">
    <property type="entry name" value="GASDERMIN-D"/>
    <property type="match status" value="1"/>
</dbReference>
<evidence type="ECO:0000256" key="11">
    <source>
        <dbReference type="ARBA" id="ARBA00023288"/>
    </source>
</evidence>
<keyword evidence="5" id="KW-1003">Cell membrane</keyword>
<proteinExistence type="inferred from homology"/>
<gene>
    <name evidence="15" type="primary">GSDMD</name>
</gene>
<evidence type="ECO:0000256" key="3">
    <source>
        <dbReference type="ARBA" id="ARBA00009279"/>
    </source>
</evidence>
<evidence type="ECO:0000256" key="6">
    <source>
        <dbReference type="ARBA" id="ARBA00022490"/>
    </source>
</evidence>
<reference evidence="15" key="1">
    <citation type="submission" date="2025-08" db="UniProtKB">
        <authorList>
            <consortium name="RefSeq"/>
        </authorList>
    </citation>
    <scope>IDENTIFICATION</scope>
    <source>
        <tissue evidence="15">Muscle</tissue>
    </source>
</reference>
<dbReference type="GeneID" id="114514452"/>
<evidence type="ECO:0000259" key="13">
    <source>
        <dbReference type="Pfam" id="PF17708"/>
    </source>
</evidence>
<evidence type="ECO:0000256" key="4">
    <source>
        <dbReference type="ARBA" id="ARBA00022452"/>
    </source>
</evidence>
<evidence type="ECO:0000259" key="12">
    <source>
        <dbReference type="Pfam" id="PF04598"/>
    </source>
</evidence>
<dbReference type="Pfam" id="PF17708">
    <property type="entry name" value="Gasdermin_C"/>
    <property type="match status" value="1"/>
</dbReference>
<dbReference type="GO" id="GO:0012501">
    <property type="term" value="P:programmed cell death"/>
    <property type="evidence" value="ECO:0007669"/>
    <property type="project" value="UniProtKB-KW"/>
</dbReference>
<evidence type="ECO:0000256" key="5">
    <source>
        <dbReference type="ARBA" id="ARBA00022475"/>
    </source>
</evidence>
<dbReference type="RefSeq" id="XP_028389413.2">
    <property type="nucleotide sequence ID" value="XM_028533612.2"/>
</dbReference>
<evidence type="ECO:0000256" key="8">
    <source>
        <dbReference type="ARBA" id="ARBA00022692"/>
    </source>
</evidence>
<keyword evidence="8" id="KW-0812">Transmembrane</keyword>
<dbReference type="GO" id="GO:0072559">
    <property type="term" value="C:NLRP3 inflammasome complex"/>
    <property type="evidence" value="ECO:0007669"/>
    <property type="project" value="TreeGrafter"/>
</dbReference>
<dbReference type="FunCoup" id="A0A6J2NH30">
    <property type="interactions" value="347"/>
</dbReference>
<evidence type="ECO:0000313" key="15">
    <source>
        <dbReference type="RefSeq" id="XP_028389413.2"/>
    </source>
</evidence>
<dbReference type="InterPro" id="IPR007677">
    <property type="entry name" value="Gasdermin"/>
</dbReference>
<comment type="similarity">
    <text evidence="3">Belongs to the gasdermin family.</text>
</comment>
<organism evidence="14 15">
    <name type="scientific">Phyllostomus discolor</name>
    <name type="common">pale spear-nosed bat</name>
    <dbReference type="NCBI Taxonomy" id="89673"/>
    <lineage>
        <taxon>Eukaryota</taxon>
        <taxon>Metazoa</taxon>
        <taxon>Chordata</taxon>
        <taxon>Craniata</taxon>
        <taxon>Vertebrata</taxon>
        <taxon>Euteleostomi</taxon>
        <taxon>Mammalia</taxon>
        <taxon>Eutheria</taxon>
        <taxon>Laurasiatheria</taxon>
        <taxon>Chiroptera</taxon>
        <taxon>Yangochiroptera</taxon>
        <taxon>Phyllostomidae</taxon>
        <taxon>Phyllostominae</taxon>
        <taxon>Phyllostomus</taxon>
    </lineage>
</organism>
<feature type="domain" description="Gasdermin PUB" evidence="13">
    <location>
        <begin position="300"/>
        <end position="470"/>
    </location>
</feature>
<dbReference type="GO" id="GO:0042742">
    <property type="term" value="P:defense response to bacterium"/>
    <property type="evidence" value="ECO:0007669"/>
    <property type="project" value="TreeGrafter"/>
</dbReference>
<dbReference type="InterPro" id="IPR041263">
    <property type="entry name" value="Gasdermin_PUB"/>
</dbReference>
<keyword evidence="6" id="KW-0963">Cytoplasm</keyword>
<dbReference type="Pfam" id="PF04598">
    <property type="entry name" value="Gasdermin"/>
    <property type="match status" value="1"/>
</dbReference>
<keyword evidence="4" id="KW-1134">Transmembrane beta strand</keyword>
<evidence type="ECO:0000256" key="9">
    <source>
        <dbReference type="ARBA" id="ARBA00023136"/>
    </source>
</evidence>
<dbReference type="AlphaFoldDB" id="A0A6J2NH30"/>
<protein>
    <submittedName>
        <fullName evidence="15">Gasdermin-D isoform X1</fullName>
    </submittedName>
</protein>
<keyword evidence="9" id="KW-0472">Membrane</keyword>
<dbReference type="OrthoDB" id="9035105at2759"/>
<keyword evidence="10" id="KW-0564">Palmitate</keyword>
<evidence type="ECO:0000256" key="1">
    <source>
        <dbReference type="ARBA" id="ARBA00004496"/>
    </source>
</evidence>
<dbReference type="GO" id="GO:0070269">
    <property type="term" value="P:pyroptotic inflammatory response"/>
    <property type="evidence" value="ECO:0007669"/>
    <property type="project" value="TreeGrafter"/>
</dbReference>
<evidence type="ECO:0000256" key="7">
    <source>
        <dbReference type="ARBA" id="ARBA00022590"/>
    </source>
</evidence>
<dbReference type="KEGG" id="pdic:114514452"/>
<dbReference type="GO" id="GO:0005546">
    <property type="term" value="F:phosphatidylinositol-4,5-bisphosphate binding"/>
    <property type="evidence" value="ECO:0007669"/>
    <property type="project" value="TreeGrafter"/>
</dbReference>
<dbReference type="PANTHER" id="PTHR16399">
    <property type="entry name" value="GASDERMIN"/>
    <property type="match status" value="1"/>
</dbReference>
<evidence type="ECO:0000256" key="2">
    <source>
        <dbReference type="ARBA" id="ARBA00004651"/>
    </source>
</evidence>
<sequence>MAFQPLGAGPDPCALLRSMSSAFERVVKSVGLELDPGRELVPMHSLQSSASFQPYRLLSRKASSRFFRRYTHVNLSIRDILEPDAPEPAVEHVGPFHFQDAVDGHLGGSVEVAAPGQGKIAGGAAVSGSSSASMNVCKLQVPPNSWVAMLRERRLRQPEHKVLRELRSRGHDVFVVTEVLQTQKEVEVTRTHKHEGSGQFSLPGGMCLQGEGKGHLSRKKTVTIPSGSVLAFRVAQLVFTGPEWDVLFVPEKKRRTFTPPQTGDQPQPPSSLSSLLRSLRDHLDFWSDGVGEDQRVSTEDFRGLQAEAKAWAGLLESMSKTLCEQLLRGLGQLLRDEPALHGLEESLEQGLCCGRAEPVPGPAGPVLECLVLPCRTPVEELAGPVAYLLGALAALSGAQRLLLAEALEASALPEPLELVEEVLEQSSPWQERRALSLPPGLLGDSWGPEVPAWTLLEACGLELQVDAPQVGWEPAAQGCTCALYASLALLSKLSQLC</sequence>
<evidence type="ECO:0000313" key="14">
    <source>
        <dbReference type="Proteomes" id="UP000504628"/>
    </source>
</evidence>
<evidence type="ECO:0000256" key="10">
    <source>
        <dbReference type="ARBA" id="ARBA00023139"/>
    </source>
</evidence>
<dbReference type="GO" id="GO:0001786">
    <property type="term" value="F:phosphatidylserine binding"/>
    <property type="evidence" value="ECO:0007669"/>
    <property type="project" value="TreeGrafter"/>
</dbReference>
<feature type="domain" description="Gasdermin pore forming" evidence="12">
    <location>
        <begin position="22"/>
        <end position="258"/>
    </location>
</feature>
<accession>A0A6J2NH30</accession>